<gene>
    <name evidence="2" type="ORF">ECRASSUSDP1_LOCUS9376</name>
</gene>
<protein>
    <submittedName>
        <fullName evidence="2">Uncharacterized protein</fullName>
    </submittedName>
</protein>
<evidence type="ECO:0000313" key="3">
    <source>
        <dbReference type="Proteomes" id="UP001295684"/>
    </source>
</evidence>
<accession>A0AAD1UG26</accession>
<proteinExistence type="predicted"/>
<dbReference type="Proteomes" id="UP001295684">
    <property type="component" value="Unassembled WGS sequence"/>
</dbReference>
<dbReference type="AlphaFoldDB" id="A0AAD1UG26"/>
<feature type="region of interest" description="Disordered" evidence="1">
    <location>
        <begin position="162"/>
        <end position="194"/>
    </location>
</feature>
<sequence>MDLGLRKLHTKSTVRRVKISTKEAIYKDIKVITSKMPTSMTKMKTLTSSLKKKNSFGTIRSTISDRNHLNSIRATGKSKGRSKKLQPNYDGIDRIHPNLSLKTLRLFEERRRIQDFAKELDIDLDGAPMKTAGFLVDKIATEINKIQRTPIRSEQRITFAGEAETLRSSNTSRRSRGKYDSNQKQSISHTRRKSTIYQPKNKLRHNNAMSKAKSGELEVILKKFKKDVRRMSTRAKNVKTFKRRDSQVIIPNQSNSPFLKNREFFNSQKDCSPRRQINFDKKINNFINATRKVNYEDTEKNSQESTDKFTDGMFNNFVMKSVSNHLHRMSEGSEEVKKVIEKSKRMYLPNLSKRLNKLFAKY</sequence>
<comment type="caution">
    <text evidence="2">The sequence shown here is derived from an EMBL/GenBank/DDBJ whole genome shotgun (WGS) entry which is preliminary data.</text>
</comment>
<evidence type="ECO:0000256" key="1">
    <source>
        <dbReference type="SAM" id="MobiDB-lite"/>
    </source>
</evidence>
<name>A0AAD1UG26_EUPCR</name>
<organism evidence="2 3">
    <name type="scientific">Euplotes crassus</name>
    <dbReference type="NCBI Taxonomy" id="5936"/>
    <lineage>
        <taxon>Eukaryota</taxon>
        <taxon>Sar</taxon>
        <taxon>Alveolata</taxon>
        <taxon>Ciliophora</taxon>
        <taxon>Intramacronucleata</taxon>
        <taxon>Spirotrichea</taxon>
        <taxon>Hypotrichia</taxon>
        <taxon>Euplotida</taxon>
        <taxon>Euplotidae</taxon>
        <taxon>Moneuplotes</taxon>
    </lineage>
</organism>
<keyword evidence="3" id="KW-1185">Reference proteome</keyword>
<reference evidence="2" key="1">
    <citation type="submission" date="2023-07" db="EMBL/GenBank/DDBJ databases">
        <authorList>
            <consortium name="AG Swart"/>
            <person name="Singh M."/>
            <person name="Singh A."/>
            <person name="Seah K."/>
            <person name="Emmerich C."/>
        </authorList>
    </citation>
    <scope>NUCLEOTIDE SEQUENCE</scope>
    <source>
        <strain evidence="2">DP1</strain>
    </source>
</reference>
<dbReference type="EMBL" id="CAMPGE010009213">
    <property type="protein sequence ID" value="CAI2368087.1"/>
    <property type="molecule type" value="Genomic_DNA"/>
</dbReference>
<evidence type="ECO:0000313" key="2">
    <source>
        <dbReference type="EMBL" id="CAI2368087.1"/>
    </source>
</evidence>